<proteinExistence type="predicted"/>
<dbReference type="CDD" id="cd21340">
    <property type="entry name" value="PPP1R42"/>
    <property type="match status" value="1"/>
</dbReference>
<dbReference type="InterPro" id="IPR050836">
    <property type="entry name" value="SDS22/Internalin_LRR"/>
</dbReference>
<name>A0AAE1E591_9GAST</name>
<evidence type="ECO:0000313" key="4">
    <source>
        <dbReference type="Proteomes" id="UP001283361"/>
    </source>
</evidence>
<reference evidence="3" key="1">
    <citation type="journal article" date="2023" name="G3 (Bethesda)">
        <title>A reference genome for the long-term kleptoplast-retaining sea slug Elysia crispata morphotype clarki.</title>
        <authorList>
            <person name="Eastman K.E."/>
            <person name="Pendleton A.L."/>
            <person name="Shaikh M.A."/>
            <person name="Suttiyut T."/>
            <person name="Ogas R."/>
            <person name="Tomko P."/>
            <person name="Gavelis G."/>
            <person name="Widhalm J.R."/>
            <person name="Wisecaver J.H."/>
        </authorList>
    </citation>
    <scope>NUCLEOTIDE SEQUENCE</scope>
    <source>
        <strain evidence="3">ECLA1</strain>
    </source>
</reference>
<dbReference type="PROSITE" id="PS51450">
    <property type="entry name" value="LRR"/>
    <property type="match status" value="4"/>
</dbReference>
<accession>A0AAE1E591</accession>
<keyword evidence="2" id="KW-0677">Repeat</keyword>
<protein>
    <recommendedName>
        <fullName evidence="5">Protein phosphatase 1 regulatory subunit 42</fullName>
    </recommendedName>
</protein>
<evidence type="ECO:0000256" key="2">
    <source>
        <dbReference type="ARBA" id="ARBA00022737"/>
    </source>
</evidence>
<dbReference type="InterPro" id="IPR001611">
    <property type="entry name" value="Leu-rich_rpt"/>
</dbReference>
<evidence type="ECO:0000256" key="1">
    <source>
        <dbReference type="ARBA" id="ARBA00022614"/>
    </source>
</evidence>
<dbReference type="Gene3D" id="3.80.10.10">
    <property type="entry name" value="Ribonuclease Inhibitor"/>
    <property type="match status" value="2"/>
</dbReference>
<organism evidence="3 4">
    <name type="scientific">Elysia crispata</name>
    <name type="common">lettuce slug</name>
    <dbReference type="NCBI Taxonomy" id="231223"/>
    <lineage>
        <taxon>Eukaryota</taxon>
        <taxon>Metazoa</taxon>
        <taxon>Spiralia</taxon>
        <taxon>Lophotrochozoa</taxon>
        <taxon>Mollusca</taxon>
        <taxon>Gastropoda</taxon>
        <taxon>Heterobranchia</taxon>
        <taxon>Euthyneura</taxon>
        <taxon>Panpulmonata</taxon>
        <taxon>Sacoglossa</taxon>
        <taxon>Placobranchoidea</taxon>
        <taxon>Plakobranchidae</taxon>
        <taxon>Elysia</taxon>
    </lineage>
</organism>
<dbReference type="SUPFAM" id="SSF52058">
    <property type="entry name" value="L domain-like"/>
    <property type="match status" value="1"/>
</dbReference>
<evidence type="ECO:0000313" key="3">
    <source>
        <dbReference type="EMBL" id="KAK3794537.1"/>
    </source>
</evidence>
<dbReference type="InterPro" id="IPR032675">
    <property type="entry name" value="LRR_dom_sf"/>
</dbReference>
<gene>
    <name evidence="3" type="ORF">RRG08_003688</name>
</gene>
<dbReference type="PANTHER" id="PTHR46652:SF3">
    <property type="entry name" value="LEUCINE-RICH REPEAT-CONTAINING PROTEIN 9"/>
    <property type="match status" value="1"/>
</dbReference>
<keyword evidence="4" id="KW-1185">Reference proteome</keyword>
<dbReference type="SMART" id="SM00365">
    <property type="entry name" value="LRR_SD22"/>
    <property type="match status" value="3"/>
</dbReference>
<keyword evidence="1" id="KW-0433">Leucine-rich repeat</keyword>
<dbReference type="Proteomes" id="UP001283361">
    <property type="component" value="Unassembled WGS sequence"/>
</dbReference>
<dbReference type="EMBL" id="JAWDGP010001105">
    <property type="protein sequence ID" value="KAK3794537.1"/>
    <property type="molecule type" value="Genomic_DNA"/>
</dbReference>
<sequence>MKLTMDLIARGTSGYTKKKRDESMQQYIRRLTHLYLENKNIDDIGEDLSHCRNLIVLYLYDNLLNRVPCLNSNCSLTHLYLQNNNISKIENLGALGRLQKLYLGGNAITVLEGLDKLYQLQELHVENQRLPTGEQLLFDPRSLRSLSESLQILNVSGNHLTSIRDLECLMSLTQLLASENQLSDMKELAHLLGGPWRRMTRLDLMGNPLCLRAKYKDRVIVMGKFLEVLDGKNITETTRQFLLNWHASREITRKKTQDNLLRQETFSAAPNGSSAGDLPPVRSAVSRQTSVSGYIMPGLPRKQFEDILAKSNFPDPDKTRKTRSGIMRAKKVVCRKILYSQCTDIYYETHVSDDDNDVWGVMAGANTIHYPPRPLSVGSVRLTRSATHRRTTPTQHVHEV</sequence>
<dbReference type="PANTHER" id="PTHR46652">
    <property type="entry name" value="LEUCINE-RICH REPEAT AND IQ DOMAIN-CONTAINING PROTEIN 1-RELATED"/>
    <property type="match status" value="1"/>
</dbReference>
<comment type="caution">
    <text evidence="3">The sequence shown here is derived from an EMBL/GenBank/DDBJ whole genome shotgun (WGS) entry which is preliminary data.</text>
</comment>
<dbReference type="AlphaFoldDB" id="A0AAE1E591"/>
<evidence type="ECO:0008006" key="5">
    <source>
        <dbReference type="Google" id="ProtNLM"/>
    </source>
</evidence>